<keyword evidence="5" id="KW-1185">Reference proteome</keyword>
<dbReference type="GO" id="GO:0006313">
    <property type="term" value="P:DNA transposition"/>
    <property type="evidence" value="ECO:0007669"/>
    <property type="project" value="InterPro"/>
</dbReference>
<protein>
    <submittedName>
        <fullName evidence="4">IS110 family transposase</fullName>
    </submittedName>
</protein>
<dbReference type="Proteomes" id="UP000440978">
    <property type="component" value="Unassembled WGS sequence"/>
</dbReference>
<dbReference type="InterPro" id="IPR047650">
    <property type="entry name" value="Transpos_IS110"/>
</dbReference>
<feature type="coiled-coil region" evidence="1">
    <location>
        <begin position="188"/>
        <end position="215"/>
    </location>
</feature>
<feature type="domain" description="Transposase IS116/IS110/IS902 C-terminal" evidence="3">
    <location>
        <begin position="224"/>
        <end position="296"/>
    </location>
</feature>
<gene>
    <name evidence="4" type="ORF">GMB86_13845</name>
</gene>
<dbReference type="AlphaFoldDB" id="A0A6N8CTK9"/>
<evidence type="ECO:0000259" key="2">
    <source>
        <dbReference type="Pfam" id="PF01548"/>
    </source>
</evidence>
<sequence>MKDNTKYVGLDVSKEKIAVAIADEGRNEPRYFGMIPNKPEALKKLIKKLGSIEQLKFCYEAGPTGYGIYRVLLSIGVECEVIAPSLIPQKPGDRVKTDRRDAIRLAQLYRAGELTPIHVPTKEDEALRDLVRAREDAKEDELRAKHRLTKFLLRYDIHPPKGINKWTYAYREWLDSLSFESSMQKVVFQEYRQHLVEIDQRIQRLEKEIEIHAEEGYHAPMIQALRVLRGVATITSTALVAEIGSFQRFKTAKQFMSYLGLVPSESSSGEVRKQGKITKTGNQHARRLLIESAWSYRYKPVVKGKLKKRQEGQSTSMTAISWKAQHRLHNKYYRLLSKGKAAPKAITAVARELAGFIWAIAKEVETNREPFLEIVK</sequence>
<name>A0A6N8CTK9_9BACI</name>
<dbReference type="RefSeq" id="WP_155220895.1">
    <property type="nucleotide sequence ID" value="NZ_WNHB01000026.1"/>
</dbReference>
<dbReference type="NCBIfam" id="NF033542">
    <property type="entry name" value="transpos_IS110"/>
    <property type="match status" value="1"/>
</dbReference>
<dbReference type="PANTHER" id="PTHR33055">
    <property type="entry name" value="TRANSPOSASE FOR INSERTION SEQUENCE ELEMENT IS1111A"/>
    <property type="match status" value="1"/>
</dbReference>
<dbReference type="PANTHER" id="PTHR33055:SF13">
    <property type="entry name" value="TRANSPOSASE"/>
    <property type="match status" value="1"/>
</dbReference>
<reference evidence="4 5" key="1">
    <citation type="submission" date="2019-11" db="EMBL/GenBank/DDBJ databases">
        <title>Terrilactibacillus tamarindus sp. nov. BCM23-1 isolated from bark of Tamarindus indica.</title>
        <authorList>
            <person name="Kingkaew E."/>
            <person name="Tanasupawat S."/>
        </authorList>
    </citation>
    <scope>NUCLEOTIDE SEQUENCE [LARGE SCALE GENOMIC DNA]</scope>
    <source>
        <strain evidence="4 5">BCM23-1</strain>
    </source>
</reference>
<dbReference type="GO" id="GO:0004803">
    <property type="term" value="F:transposase activity"/>
    <property type="evidence" value="ECO:0007669"/>
    <property type="project" value="InterPro"/>
</dbReference>
<evidence type="ECO:0000313" key="5">
    <source>
        <dbReference type="Proteomes" id="UP000440978"/>
    </source>
</evidence>
<proteinExistence type="predicted"/>
<feature type="domain" description="Transposase IS110-like N-terminal" evidence="2">
    <location>
        <begin position="8"/>
        <end position="155"/>
    </location>
</feature>
<dbReference type="GO" id="GO:0003677">
    <property type="term" value="F:DNA binding"/>
    <property type="evidence" value="ECO:0007669"/>
    <property type="project" value="InterPro"/>
</dbReference>
<evidence type="ECO:0000313" key="4">
    <source>
        <dbReference type="EMBL" id="MTT33090.1"/>
    </source>
</evidence>
<organism evidence="4 5">
    <name type="scientific">Terrilactibacillus tamarindi</name>
    <dbReference type="NCBI Taxonomy" id="2599694"/>
    <lineage>
        <taxon>Bacteria</taxon>
        <taxon>Bacillati</taxon>
        <taxon>Bacillota</taxon>
        <taxon>Bacilli</taxon>
        <taxon>Bacillales</taxon>
        <taxon>Bacillaceae</taxon>
        <taxon>Terrilactibacillus</taxon>
    </lineage>
</organism>
<dbReference type="Pfam" id="PF02371">
    <property type="entry name" value="Transposase_20"/>
    <property type="match status" value="1"/>
</dbReference>
<dbReference type="OrthoDB" id="3191145at2"/>
<dbReference type="InterPro" id="IPR002525">
    <property type="entry name" value="Transp_IS110-like_N"/>
</dbReference>
<evidence type="ECO:0000259" key="3">
    <source>
        <dbReference type="Pfam" id="PF02371"/>
    </source>
</evidence>
<accession>A0A6N8CTK9</accession>
<dbReference type="EMBL" id="WNHB01000026">
    <property type="protein sequence ID" value="MTT33090.1"/>
    <property type="molecule type" value="Genomic_DNA"/>
</dbReference>
<dbReference type="InterPro" id="IPR003346">
    <property type="entry name" value="Transposase_20"/>
</dbReference>
<evidence type="ECO:0000256" key="1">
    <source>
        <dbReference type="SAM" id="Coils"/>
    </source>
</evidence>
<keyword evidence="1" id="KW-0175">Coiled coil</keyword>
<comment type="caution">
    <text evidence="4">The sequence shown here is derived from an EMBL/GenBank/DDBJ whole genome shotgun (WGS) entry which is preliminary data.</text>
</comment>
<dbReference type="Pfam" id="PF01548">
    <property type="entry name" value="DEDD_Tnp_IS110"/>
    <property type="match status" value="1"/>
</dbReference>